<organism evidence="7 8">
    <name type="scientific">Apatococcus lobatus</name>
    <dbReference type="NCBI Taxonomy" id="904363"/>
    <lineage>
        <taxon>Eukaryota</taxon>
        <taxon>Viridiplantae</taxon>
        <taxon>Chlorophyta</taxon>
        <taxon>core chlorophytes</taxon>
        <taxon>Trebouxiophyceae</taxon>
        <taxon>Chlorellales</taxon>
        <taxon>Chlorellaceae</taxon>
        <taxon>Apatococcus</taxon>
    </lineage>
</organism>
<dbReference type="Proteomes" id="UP001438707">
    <property type="component" value="Unassembled WGS sequence"/>
</dbReference>
<feature type="transmembrane region" description="Helical" evidence="6">
    <location>
        <begin position="12"/>
        <end position="31"/>
    </location>
</feature>
<feature type="transmembrane region" description="Helical" evidence="6">
    <location>
        <begin position="338"/>
        <end position="356"/>
    </location>
</feature>
<dbReference type="AlphaFoldDB" id="A0AAW1RLQ8"/>
<evidence type="ECO:0000256" key="3">
    <source>
        <dbReference type="ARBA" id="ARBA00022989"/>
    </source>
</evidence>
<evidence type="ECO:0000256" key="5">
    <source>
        <dbReference type="SAM" id="MobiDB-lite"/>
    </source>
</evidence>
<feature type="transmembrane region" description="Helical" evidence="6">
    <location>
        <begin position="402"/>
        <end position="426"/>
    </location>
</feature>
<feature type="transmembrane region" description="Helical" evidence="6">
    <location>
        <begin position="464"/>
        <end position="482"/>
    </location>
</feature>
<dbReference type="PANTHER" id="PTHR11040:SF140">
    <property type="entry name" value="ZRT (ZRT), IRT- (IRT-) LIKE PROTEIN TRANSPORTER"/>
    <property type="match status" value="1"/>
</dbReference>
<accession>A0AAW1RLQ8</accession>
<evidence type="ECO:0000256" key="4">
    <source>
        <dbReference type="ARBA" id="ARBA00023136"/>
    </source>
</evidence>
<reference evidence="7 8" key="1">
    <citation type="journal article" date="2024" name="Nat. Commun.">
        <title>Phylogenomics reveals the evolutionary origins of lichenization in chlorophyte algae.</title>
        <authorList>
            <person name="Puginier C."/>
            <person name="Libourel C."/>
            <person name="Otte J."/>
            <person name="Skaloud P."/>
            <person name="Haon M."/>
            <person name="Grisel S."/>
            <person name="Petersen M."/>
            <person name="Berrin J.G."/>
            <person name="Delaux P.M."/>
            <person name="Dal Grande F."/>
            <person name="Keller J."/>
        </authorList>
    </citation>
    <scope>NUCLEOTIDE SEQUENCE [LARGE SCALE GENOMIC DNA]</scope>
    <source>
        <strain evidence="7 8">SAG 2145</strain>
    </source>
</reference>
<dbReference type="EMBL" id="JALJOS010000009">
    <property type="protein sequence ID" value="KAK9834719.1"/>
    <property type="molecule type" value="Genomic_DNA"/>
</dbReference>
<keyword evidence="4 6" id="KW-0472">Membrane</keyword>
<evidence type="ECO:0000256" key="1">
    <source>
        <dbReference type="ARBA" id="ARBA00004141"/>
    </source>
</evidence>
<evidence type="ECO:0000256" key="6">
    <source>
        <dbReference type="SAM" id="Phobius"/>
    </source>
</evidence>
<feature type="transmembrane region" description="Helical" evidence="6">
    <location>
        <begin position="43"/>
        <end position="66"/>
    </location>
</feature>
<dbReference type="InterPro" id="IPR003689">
    <property type="entry name" value="ZIP"/>
</dbReference>
<comment type="subcellular location">
    <subcellularLocation>
        <location evidence="1">Membrane</location>
        <topology evidence="1">Multi-pass membrane protein</topology>
    </subcellularLocation>
</comment>
<dbReference type="PANTHER" id="PTHR11040">
    <property type="entry name" value="ZINC/IRON TRANSPORTER"/>
    <property type="match status" value="1"/>
</dbReference>
<protein>
    <submittedName>
        <fullName evidence="7">Uncharacterized protein</fullName>
    </submittedName>
</protein>
<evidence type="ECO:0000313" key="8">
    <source>
        <dbReference type="Proteomes" id="UP001438707"/>
    </source>
</evidence>
<dbReference type="GO" id="GO:0016020">
    <property type="term" value="C:membrane"/>
    <property type="evidence" value="ECO:0007669"/>
    <property type="project" value="UniProtKB-SubCell"/>
</dbReference>
<feature type="compositionally biased region" description="Basic residues" evidence="5">
    <location>
        <begin position="240"/>
        <end position="253"/>
    </location>
</feature>
<feature type="transmembrane region" description="Helical" evidence="6">
    <location>
        <begin position="78"/>
        <end position="95"/>
    </location>
</feature>
<dbReference type="Pfam" id="PF02535">
    <property type="entry name" value="Zip"/>
    <property type="match status" value="1"/>
</dbReference>
<feature type="compositionally biased region" description="Basic and acidic residues" evidence="5">
    <location>
        <begin position="189"/>
        <end position="198"/>
    </location>
</feature>
<feature type="transmembrane region" description="Helical" evidence="6">
    <location>
        <begin position="432"/>
        <end position="452"/>
    </location>
</feature>
<comment type="caution">
    <text evidence="7">The sequence shown here is derived from an EMBL/GenBank/DDBJ whole genome shotgun (WGS) entry which is preliminary data.</text>
</comment>
<gene>
    <name evidence="7" type="ORF">WJX74_008559</name>
</gene>
<feature type="region of interest" description="Disordered" evidence="5">
    <location>
        <begin position="180"/>
        <end position="326"/>
    </location>
</feature>
<feature type="transmembrane region" description="Helical" evidence="6">
    <location>
        <begin position="371"/>
        <end position="390"/>
    </location>
</feature>
<proteinExistence type="predicted"/>
<keyword evidence="8" id="KW-1185">Reference proteome</keyword>
<keyword evidence="2 6" id="KW-0812">Transmembrane</keyword>
<sequence>MTNLEFDSLAAFVLLATALIGAYAPVVLAKWGSAAGGPGHRSLAYVLGNMLSAGVMLSAGFVHLLGESVMELEDVTKFPLATFLCGVGFLITLLADSAMEVMSGGKGNPTGTPTAALCCGALPVLVPDTATPLHHINVVADGHAQQQSQWDATSALSRSFEIGEPSLSRADSGLSGKRLEFAEDGSPLHPDHRADSMRLRNPLRHPNGPATDRASPGTPPHSPQALVARQSPQTMDVDRSRRRASHSPQRHHQHAESSHQVAGTPGASMSGHFGQRLPSEMPNGLDGSHDEGDDDDGRAREHLLEHPGPSDAGRQQGFSCSPSPTAAIKTRAPPHVQVSFLTAALMAVALCVHSLLEGAALGAQREIAKTFHIFVAILAHKGLAAYALGSSIVDSNASMERYWTVICLFAFATPAGIFIGFLLANVSATDGAAGISSLASGTFLYVALMEVIPRELMGMEHRAMKLLMLVLGFGAMSLLAIWA</sequence>
<keyword evidence="3 6" id="KW-1133">Transmembrane helix</keyword>
<evidence type="ECO:0000313" key="7">
    <source>
        <dbReference type="EMBL" id="KAK9834719.1"/>
    </source>
</evidence>
<dbReference type="GO" id="GO:0005385">
    <property type="term" value="F:zinc ion transmembrane transporter activity"/>
    <property type="evidence" value="ECO:0007669"/>
    <property type="project" value="TreeGrafter"/>
</dbReference>
<name>A0AAW1RLQ8_9CHLO</name>
<evidence type="ECO:0000256" key="2">
    <source>
        <dbReference type="ARBA" id="ARBA00022692"/>
    </source>
</evidence>